<sequence length="84" mass="8163">MLAGATGRDVCRVDEGKSGGGSAADDNGAAGGADEGDGAEERGGGAPPTTAWAVLDVELAGAVVEVEEPVPWADEVMTAPAAPR</sequence>
<dbReference type="EMBL" id="JAAFYZ010000260">
    <property type="protein sequence ID" value="MBS2553508.1"/>
    <property type="molecule type" value="Genomic_DNA"/>
</dbReference>
<accession>A0ABS5L576</accession>
<protein>
    <submittedName>
        <fullName evidence="2">Uncharacterized protein</fullName>
    </submittedName>
</protein>
<reference evidence="2 3" key="1">
    <citation type="submission" date="2020-02" db="EMBL/GenBank/DDBJ databases">
        <title>Acidophilic actinobacteria isolated from forest soil.</title>
        <authorList>
            <person name="Golinska P."/>
        </authorList>
    </citation>
    <scope>NUCLEOTIDE SEQUENCE [LARGE SCALE GENOMIC DNA]</scope>
    <source>
        <strain evidence="2 3">NL8</strain>
    </source>
</reference>
<keyword evidence="3" id="KW-1185">Reference proteome</keyword>
<evidence type="ECO:0000256" key="1">
    <source>
        <dbReference type="SAM" id="MobiDB-lite"/>
    </source>
</evidence>
<proteinExistence type="predicted"/>
<dbReference type="Proteomes" id="UP000730482">
    <property type="component" value="Unassembled WGS sequence"/>
</dbReference>
<evidence type="ECO:0000313" key="2">
    <source>
        <dbReference type="EMBL" id="MBS2553508.1"/>
    </source>
</evidence>
<organism evidence="2 3">
    <name type="scientific">Catenulispora pinistramenti</name>
    <dbReference type="NCBI Taxonomy" id="2705254"/>
    <lineage>
        <taxon>Bacteria</taxon>
        <taxon>Bacillati</taxon>
        <taxon>Actinomycetota</taxon>
        <taxon>Actinomycetes</taxon>
        <taxon>Catenulisporales</taxon>
        <taxon>Catenulisporaceae</taxon>
        <taxon>Catenulispora</taxon>
    </lineage>
</organism>
<name>A0ABS5L576_9ACTN</name>
<evidence type="ECO:0000313" key="3">
    <source>
        <dbReference type="Proteomes" id="UP000730482"/>
    </source>
</evidence>
<comment type="caution">
    <text evidence="2">The sequence shown here is derived from an EMBL/GenBank/DDBJ whole genome shotgun (WGS) entry which is preliminary data.</text>
</comment>
<dbReference type="RefSeq" id="WP_212020142.1">
    <property type="nucleotide sequence ID" value="NZ_JAAFYZ010000260.1"/>
</dbReference>
<gene>
    <name evidence="2" type="ORF">KGQ19_42310</name>
</gene>
<feature type="region of interest" description="Disordered" evidence="1">
    <location>
        <begin position="1"/>
        <end position="50"/>
    </location>
</feature>